<dbReference type="Pfam" id="PF13336">
    <property type="entry name" value="AcetylCoA_hyd_C"/>
    <property type="match status" value="1"/>
</dbReference>
<dbReference type="EMBL" id="JARGDH010000002">
    <property type="protein sequence ID" value="KAL0277420.1"/>
    <property type="molecule type" value="Genomic_DNA"/>
</dbReference>
<protein>
    <recommendedName>
        <fullName evidence="1">Acetyl-CoA hydrolase/transferase C-terminal domain-containing protein</fullName>
    </recommendedName>
</protein>
<comment type="caution">
    <text evidence="2">The sequence shown here is derived from an EMBL/GenBank/DDBJ whole genome shotgun (WGS) entry which is preliminary data.</text>
</comment>
<dbReference type="PANTHER" id="PTHR21432">
    <property type="entry name" value="ACETYL-COA HYDROLASE-RELATED"/>
    <property type="match status" value="1"/>
</dbReference>
<dbReference type="InterPro" id="IPR038460">
    <property type="entry name" value="AcetylCoA_hyd_C_sf"/>
</dbReference>
<feature type="domain" description="Acetyl-CoA hydrolase/transferase C-terminal" evidence="1">
    <location>
        <begin position="1"/>
        <end position="138"/>
    </location>
</feature>
<dbReference type="InterPro" id="IPR037171">
    <property type="entry name" value="NagB/RpiA_transferase-like"/>
</dbReference>
<reference evidence="2" key="1">
    <citation type="journal article" date="2024" name="Gigascience">
        <title>Chromosome-level genome of the poultry shaft louse Menopon gallinae provides insight into the host-switching and adaptive evolution of parasitic lice.</title>
        <authorList>
            <person name="Xu Y."/>
            <person name="Ma L."/>
            <person name="Liu S."/>
            <person name="Liang Y."/>
            <person name="Liu Q."/>
            <person name="He Z."/>
            <person name="Tian L."/>
            <person name="Duan Y."/>
            <person name="Cai W."/>
            <person name="Li H."/>
            <person name="Song F."/>
        </authorList>
    </citation>
    <scope>NUCLEOTIDE SEQUENCE</scope>
    <source>
        <strain evidence="2">Cailab_2023a</strain>
    </source>
</reference>
<dbReference type="InterPro" id="IPR026888">
    <property type="entry name" value="AcetylCoA_hyd_C"/>
</dbReference>
<dbReference type="GO" id="GO:0005739">
    <property type="term" value="C:mitochondrion"/>
    <property type="evidence" value="ECO:0007669"/>
    <property type="project" value="TreeGrafter"/>
</dbReference>
<dbReference type="InterPro" id="IPR046433">
    <property type="entry name" value="ActCoA_hydro"/>
</dbReference>
<name>A0AAW2I7I2_9NEOP</name>
<evidence type="ECO:0000259" key="1">
    <source>
        <dbReference type="Pfam" id="PF13336"/>
    </source>
</evidence>
<accession>A0AAW2I7I2</accession>
<gene>
    <name evidence="2" type="ORF">PYX00_004710</name>
</gene>
<dbReference type="PANTHER" id="PTHR21432:SF20">
    <property type="entry name" value="ACETYL-COA HYDROLASE"/>
    <property type="match status" value="1"/>
</dbReference>
<dbReference type="GO" id="GO:0008775">
    <property type="term" value="F:acetate CoA-transferase activity"/>
    <property type="evidence" value="ECO:0007669"/>
    <property type="project" value="InterPro"/>
</dbReference>
<dbReference type="Gene3D" id="3.40.1080.20">
    <property type="entry name" value="Acetyl-CoA hydrolase/transferase C-terminal domain"/>
    <property type="match status" value="1"/>
</dbReference>
<organism evidence="2">
    <name type="scientific">Menopon gallinae</name>
    <name type="common">poultry shaft louse</name>
    <dbReference type="NCBI Taxonomy" id="328185"/>
    <lineage>
        <taxon>Eukaryota</taxon>
        <taxon>Metazoa</taxon>
        <taxon>Ecdysozoa</taxon>
        <taxon>Arthropoda</taxon>
        <taxon>Hexapoda</taxon>
        <taxon>Insecta</taxon>
        <taxon>Pterygota</taxon>
        <taxon>Neoptera</taxon>
        <taxon>Paraneoptera</taxon>
        <taxon>Psocodea</taxon>
        <taxon>Troctomorpha</taxon>
        <taxon>Phthiraptera</taxon>
        <taxon>Amblycera</taxon>
        <taxon>Menoponidae</taxon>
        <taxon>Menopon</taxon>
    </lineage>
</organism>
<dbReference type="AlphaFoldDB" id="A0AAW2I7I2"/>
<sequence length="148" mass="16092">MYEVDHTNSTFVIAQMPKMTAINSCIEVDLTGQVVSDSIGTRMYSGFGGQVDFIRGAAEGLDGKGKPILAFPSSAKGISKIVPFVKQGAGVVTTRAHVAYLVTEFGIADLFGKTLRQRAYELIQIAHPDHRESLEKAAFERLKTMPTK</sequence>
<evidence type="ECO:0000313" key="2">
    <source>
        <dbReference type="EMBL" id="KAL0277420.1"/>
    </source>
</evidence>
<proteinExistence type="predicted"/>
<dbReference type="SUPFAM" id="SSF100950">
    <property type="entry name" value="NagB/RpiA/CoA transferase-like"/>
    <property type="match status" value="1"/>
</dbReference>
<dbReference type="GO" id="GO:0006083">
    <property type="term" value="P:acetate metabolic process"/>
    <property type="evidence" value="ECO:0007669"/>
    <property type="project" value="InterPro"/>
</dbReference>